<dbReference type="GeneID" id="55584768"/>
<dbReference type="EMBL" id="AP018732">
    <property type="protein sequence ID" value="BBE42344.1"/>
    <property type="molecule type" value="Genomic_DNA"/>
</dbReference>
<evidence type="ECO:0000259" key="4">
    <source>
        <dbReference type="PROSITE" id="PS51387"/>
    </source>
</evidence>
<reference evidence="5 6" key="1">
    <citation type="journal article" date="2019" name="ISME J.">
        <title>Isolation and characterization of a thermophilic sulfur- and iron-reducing thaumarchaeote from a terrestrial acidic hot spring.</title>
        <authorList>
            <person name="Kato S."/>
            <person name="Itoh T."/>
            <person name="Yuki M."/>
            <person name="Nagamori M."/>
            <person name="Ohnishi M."/>
            <person name="Uematsu K."/>
            <person name="Suzuki K."/>
            <person name="Takashina T."/>
            <person name="Ohkuma M."/>
        </authorList>
    </citation>
    <scope>NUCLEOTIDE SEQUENCE [LARGE SCALE GENOMIC DNA]</scope>
    <source>
        <strain evidence="5 6">NAS-02</strain>
    </source>
</reference>
<dbReference type="PANTHER" id="PTHR42659:SF2">
    <property type="entry name" value="XANTHINE DEHYDROGENASE SUBUNIT C-RELATED"/>
    <property type="match status" value="1"/>
</dbReference>
<dbReference type="EC" id="1.17.1.4" evidence="5"/>
<evidence type="ECO:0000313" key="6">
    <source>
        <dbReference type="Proteomes" id="UP000509448"/>
    </source>
</evidence>
<sequence>MTFRPSRVIIPRSFDDAYLHLESAGESAAIIAGGTMLFRLRGTGLLDYVETLVDLSGLGLSYVKDGGDGGLHMGSYTLLADIYKWLSSRPGMARAFGALVDAVTSMPGWQIRNMVTIGGSASISMPQSDVATSLLALGARVILSGPSGDRSMDLRDYMAGPLSPARKANEFVRELFIGPSEGGSAHEKFVVSDIDHPIASASVTLTLAEDGAIRSARLALGGGLRRNVVLDSPRELVGRMPEQGTLEEVYSLARDSVDPLEDHVATAEYRRHLAGVMARRSVLRAYARAGGSAR</sequence>
<accession>A0A4P2VCU0</accession>
<dbReference type="RefSeq" id="WP_174448587.1">
    <property type="nucleotide sequence ID" value="NZ_AP018732.1"/>
</dbReference>
<organism evidence="5 6">
    <name type="scientific">Conexivisphaera calida</name>
    <dbReference type="NCBI Taxonomy" id="1874277"/>
    <lineage>
        <taxon>Archaea</taxon>
        <taxon>Nitrososphaerota</taxon>
        <taxon>Conexivisphaeria</taxon>
        <taxon>Conexivisphaerales</taxon>
        <taxon>Conexivisphaeraceae</taxon>
        <taxon>Conexivisphaera</taxon>
    </lineage>
</organism>
<dbReference type="PANTHER" id="PTHR42659">
    <property type="entry name" value="XANTHINE DEHYDROGENASE SUBUNIT C-RELATED"/>
    <property type="match status" value="1"/>
</dbReference>
<protein>
    <submittedName>
        <fullName evidence="5">Xanthine dehydrogenase, FAD binding subunit</fullName>
        <ecNumber evidence="5">1.17.1.4</ecNumber>
    </submittedName>
</protein>
<dbReference type="GO" id="GO:0004854">
    <property type="term" value="F:xanthine dehydrogenase activity"/>
    <property type="evidence" value="ECO:0007669"/>
    <property type="project" value="UniProtKB-EC"/>
</dbReference>
<dbReference type="Gene3D" id="3.30.465.10">
    <property type="match status" value="1"/>
</dbReference>
<dbReference type="Gene3D" id="3.30.390.50">
    <property type="entry name" value="CO dehydrogenase flavoprotein, C-terminal domain"/>
    <property type="match status" value="1"/>
</dbReference>
<feature type="domain" description="FAD-binding PCMH-type" evidence="4">
    <location>
        <begin position="1"/>
        <end position="182"/>
    </location>
</feature>
<dbReference type="InterPro" id="IPR051312">
    <property type="entry name" value="Diverse_Substr_Oxidored"/>
</dbReference>
<dbReference type="Pfam" id="PF00941">
    <property type="entry name" value="FAD_binding_5"/>
    <property type="match status" value="1"/>
</dbReference>
<dbReference type="InterPro" id="IPR036318">
    <property type="entry name" value="FAD-bd_PCMH-like_sf"/>
</dbReference>
<dbReference type="Pfam" id="PF03450">
    <property type="entry name" value="CO_deh_flav_C"/>
    <property type="match status" value="1"/>
</dbReference>
<dbReference type="InterPro" id="IPR016169">
    <property type="entry name" value="FAD-bd_PCMH_sub2"/>
</dbReference>
<dbReference type="InterPro" id="IPR036683">
    <property type="entry name" value="CO_DH_flav_C_dom_sf"/>
</dbReference>
<name>A0A4P2VCU0_9ARCH</name>
<dbReference type="InterPro" id="IPR016166">
    <property type="entry name" value="FAD-bd_PCMH"/>
</dbReference>
<evidence type="ECO:0000256" key="2">
    <source>
        <dbReference type="ARBA" id="ARBA00022827"/>
    </source>
</evidence>
<evidence type="ECO:0000256" key="1">
    <source>
        <dbReference type="ARBA" id="ARBA00022630"/>
    </source>
</evidence>
<keyword evidence="2" id="KW-0274">FAD</keyword>
<dbReference type="OrthoDB" id="19205at2157"/>
<keyword evidence="6" id="KW-1185">Reference proteome</keyword>
<keyword evidence="1" id="KW-0285">Flavoprotein</keyword>
<dbReference type="AlphaFoldDB" id="A0A4P2VCU0"/>
<proteinExistence type="predicted"/>
<gene>
    <name evidence="5" type="ORF">NAS2_0955</name>
</gene>
<dbReference type="PROSITE" id="PS51387">
    <property type="entry name" value="FAD_PCMH"/>
    <property type="match status" value="1"/>
</dbReference>
<dbReference type="Proteomes" id="UP000509448">
    <property type="component" value="Chromosome"/>
</dbReference>
<dbReference type="InterPro" id="IPR002346">
    <property type="entry name" value="Mopterin_DH_FAD-bd"/>
</dbReference>
<dbReference type="InterPro" id="IPR005107">
    <property type="entry name" value="CO_DH_flav_C"/>
</dbReference>
<evidence type="ECO:0000313" key="5">
    <source>
        <dbReference type="EMBL" id="BBE42344.1"/>
    </source>
</evidence>
<evidence type="ECO:0000256" key="3">
    <source>
        <dbReference type="ARBA" id="ARBA00023002"/>
    </source>
</evidence>
<keyword evidence="3 5" id="KW-0560">Oxidoreductase</keyword>
<dbReference type="KEGG" id="ccai:NAS2_0955"/>
<dbReference type="SUPFAM" id="SSF56176">
    <property type="entry name" value="FAD-binding/transporter-associated domain-like"/>
    <property type="match status" value="1"/>
</dbReference>
<dbReference type="SUPFAM" id="SSF55447">
    <property type="entry name" value="CO dehydrogenase flavoprotein C-terminal domain-like"/>
    <property type="match status" value="1"/>
</dbReference>
<dbReference type="SMART" id="SM01092">
    <property type="entry name" value="CO_deh_flav_C"/>
    <property type="match status" value="1"/>
</dbReference>
<dbReference type="GO" id="GO:0071949">
    <property type="term" value="F:FAD binding"/>
    <property type="evidence" value="ECO:0007669"/>
    <property type="project" value="InterPro"/>
</dbReference>